<dbReference type="Proteomes" id="UP000016662">
    <property type="component" value="Unassembled WGS sequence"/>
</dbReference>
<reference evidence="2 3" key="1">
    <citation type="submission" date="2013-07" db="EMBL/GenBank/DDBJ databases">
        <authorList>
            <person name="Weinstock G."/>
            <person name="Sodergren E."/>
            <person name="Wylie T."/>
            <person name="Fulton L."/>
            <person name="Fulton R."/>
            <person name="Fronick C."/>
            <person name="O'Laughlin M."/>
            <person name="Godfrey J."/>
            <person name="Miner T."/>
            <person name="Herter B."/>
            <person name="Appelbaum E."/>
            <person name="Cordes M."/>
            <person name="Lek S."/>
            <person name="Wollam A."/>
            <person name="Pepin K.H."/>
            <person name="Palsikar V.B."/>
            <person name="Mitreva M."/>
            <person name="Wilson R.K."/>
        </authorList>
    </citation>
    <scope>NUCLEOTIDE SEQUENCE [LARGE SCALE GENOMIC DNA]</scope>
    <source>
        <strain evidence="2 3">ATCC 27760</strain>
    </source>
</reference>
<dbReference type="HOGENOM" id="CLU_1609587_0_0_9"/>
<dbReference type="Pfam" id="PF01248">
    <property type="entry name" value="Ribosomal_L7Ae"/>
    <property type="match status" value="1"/>
</dbReference>
<accession>U2KH45</accession>
<gene>
    <name evidence="2" type="ORF">RUMCAL_02592</name>
</gene>
<dbReference type="STRING" id="411473.RUMCAL_02592"/>
<sequence>MQKGKSSWISQENNPDAVHIYVRIWTASQQPRRGTALSVLSAAVFRKKSMRRWNMHYRQNWQGILSICRKAGKLAMGLEPTKDAMYRGTVSGVLVASDASAKTRKEAAFYCGQAQVPCLELAFTKADFAQMIGRGSGVLAICDDGFFRKMQLLAEQEKQEPRGEA</sequence>
<dbReference type="SUPFAM" id="SSF55315">
    <property type="entry name" value="L30e-like"/>
    <property type="match status" value="1"/>
</dbReference>
<comment type="caution">
    <text evidence="2">The sequence shown here is derived from an EMBL/GenBank/DDBJ whole genome shotgun (WGS) entry which is preliminary data.</text>
</comment>
<proteinExistence type="predicted"/>
<dbReference type="InterPro" id="IPR004038">
    <property type="entry name" value="Ribosomal_eL8/eL30/eS12/Gad45"/>
</dbReference>
<dbReference type="AlphaFoldDB" id="U2KH45"/>
<protein>
    <submittedName>
        <fullName evidence="2">Ribosomal protein L7Ae</fullName>
    </submittedName>
</protein>
<dbReference type="GO" id="GO:0005840">
    <property type="term" value="C:ribosome"/>
    <property type="evidence" value="ECO:0007669"/>
    <property type="project" value="UniProtKB-KW"/>
</dbReference>
<name>U2KH45_9FIRM</name>
<keyword evidence="2" id="KW-0689">Ribosomal protein</keyword>
<dbReference type="eggNOG" id="COG1358">
    <property type="taxonomic scope" value="Bacteria"/>
</dbReference>
<dbReference type="PATRIC" id="fig|411473.3.peg.2168"/>
<evidence type="ECO:0000259" key="1">
    <source>
        <dbReference type="Pfam" id="PF01248"/>
    </source>
</evidence>
<dbReference type="InterPro" id="IPR029064">
    <property type="entry name" value="Ribosomal_eL30-like_sf"/>
</dbReference>
<feature type="domain" description="Ribosomal protein eL8/eL30/eS12/Gadd45" evidence="1">
    <location>
        <begin position="61"/>
        <end position="145"/>
    </location>
</feature>
<organism evidence="2 3">
    <name type="scientific">Ruminococcus callidus ATCC 27760</name>
    <dbReference type="NCBI Taxonomy" id="411473"/>
    <lineage>
        <taxon>Bacteria</taxon>
        <taxon>Bacillati</taxon>
        <taxon>Bacillota</taxon>
        <taxon>Clostridia</taxon>
        <taxon>Eubacteriales</taxon>
        <taxon>Oscillospiraceae</taxon>
        <taxon>Ruminococcus</taxon>
    </lineage>
</organism>
<evidence type="ECO:0000313" key="2">
    <source>
        <dbReference type="EMBL" id="ERJ91425.1"/>
    </source>
</evidence>
<evidence type="ECO:0000313" key="3">
    <source>
        <dbReference type="Proteomes" id="UP000016662"/>
    </source>
</evidence>
<keyword evidence="2" id="KW-0687">Ribonucleoprotein</keyword>
<dbReference type="EMBL" id="AWVF01000315">
    <property type="protein sequence ID" value="ERJ91425.1"/>
    <property type="molecule type" value="Genomic_DNA"/>
</dbReference>
<keyword evidence="3" id="KW-1185">Reference proteome</keyword>
<dbReference type="Gene3D" id="3.30.1330.30">
    <property type="match status" value="1"/>
</dbReference>